<comment type="caution">
    <text evidence="2">The sequence shown here is derived from an EMBL/GenBank/DDBJ whole genome shotgun (WGS) entry which is preliminary data.</text>
</comment>
<dbReference type="InterPro" id="IPR009078">
    <property type="entry name" value="Ferritin-like_SF"/>
</dbReference>
<dbReference type="Gene3D" id="1.10.620.20">
    <property type="entry name" value="Ribonucleotide Reductase, subunit A"/>
    <property type="match status" value="1"/>
</dbReference>
<evidence type="ECO:0000259" key="1">
    <source>
        <dbReference type="SMART" id="SM00746"/>
    </source>
</evidence>
<dbReference type="Proteomes" id="UP000245081">
    <property type="component" value="Unassembled WGS sequence"/>
</dbReference>
<dbReference type="SMART" id="SM00746">
    <property type="entry name" value="TRASH"/>
    <property type="match status" value="1"/>
</dbReference>
<dbReference type="InterPro" id="IPR007029">
    <property type="entry name" value="YHS_dom"/>
</dbReference>
<evidence type="ECO:0000313" key="2">
    <source>
        <dbReference type="EMBL" id="GBG14778.1"/>
    </source>
</evidence>
<feature type="domain" description="TRASH" evidence="1">
    <location>
        <begin position="4"/>
        <end position="42"/>
    </location>
</feature>
<reference evidence="2 3" key="1">
    <citation type="journal article" date="2018" name="Environ. Microbiol.">
        <title>Isolation and genomic characterization of Novimethylophilus kurashikiensis gen. nov. sp. nov., a new lanthanide-dependent methylotrophic species of Methylophilaceae.</title>
        <authorList>
            <person name="Lv H."/>
            <person name="Sahin N."/>
            <person name="Tani A."/>
        </authorList>
    </citation>
    <scope>NUCLEOTIDE SEQUENCE [LARGE SCALE GENOMIC DNA]</scope>
    <source>
        <strain evidence="2 3">La2-4</strain>
    </source>
</reference>
<dbReference type="OrthoDB" id="9793685at2"/>
<dbReference type="SUPFAM" id="SSF47240">
    <property type="entry name" value="Ferritin-like"/>
    <property type="match status" value="1"/>
</dbReference>
<dbReference type="GO" id="GO:0016491">
    <property type="term" value="F:oxidoreductase activity"/>
    <property type="evidence" value="ECO:0007669"/>
    <property type="project" value="InterPro"/>
</dbReference>
<keyword evidence="3" id="KW-1185">Reference proteome</keyword>
<protein>
    <recommendedName>
        <fullName evidence="1">TRASH domain-containing protein</fullName>
    </recommendedName>
</protein>
<dbReference type="EMBL" id="BDOQ01000009">
    <property type="protein sequence ID" value="GBG14778.1"/>
    <property type="molecule type" value="Genomic_DNA"/>
</dbReference>
<evidence type="ECO:0000313" key="3">
    <source>
        <dbReference type="Proteomes" id="UP000245081"/>
    </source>
</evidence>
<accession>A0A2R5FB53</accession>
<dbReference type="Pfam" id="PF04945">
    <property type="entry name" value="YHS"/>
    <property type="match status" value="1"/>
</dbReference>
<name>A0A2R5FB53_9PROT</name>
<dbReference type="InterPro" id="IPR012348">
    <property type="entry name" value="RNR-like"/>
</dbReference>
<dbReference type="InterPro" id="IPR011017">
    <property type="entry name" value="TRASH_dom"/>
</dbReference>
<organism evidence="2 3">
    <name type="scientific">Novimethylophilus kurashikiensis</name>
    <dbReference type="NCBI Taxonomy" id="1825523"/>
    <lineage>
        <taxon>Bacteria</taxon>
        <taxon>Pseudomonadati</taxon>
        <taxon>Pseudomonadota</taxon>
        <taxon>Betaproteobacteria</taxon>
        <taxon>Nitrosomonadales</taxon>
        <taxon>Methylophilaceae</taxon>
        <taxon>Novimethylophilus</taxon>
    </lineage>
</organism>
<dbReference type="AlphaFoldDB" id="A0A2R5FB53"/>
<proteinExistence type="predicted"/>
<gene>
    <name evidence="2" type="ORF">NMK_2379</name>
</gene>
<sequence>MAIDLVCKMNVKENEAAATEKMDGQVYYFCSESCHTTFKADPQKYIGEAKSKPHSCCGGH</sequence>